<feature type="signal peptide" evidence="1">
    <location>
        <begin position="1"/>
        <end position="23"/>
    </location>
</feature>
<name>A0A2I1HI11_9GLOM</name>
<keyword evidence="1" id="KW-0732">Signal</keyword>
<reference evidence="2 3" key="1">
    <citation type="submission" date="2015-10" db="EMBL/GenBank/DDBJ databases">
        <title>Genome analyses suggest a sexual origin of heterokaryosis in a supposedly ancient asexual fungus.</title>
        <authorList>
            <person name="Ropars J."/>
            <person name="Sedzielewska K."/>
            <person name="Noel J."/>
            <person name="Charron P."/>
            <person name="Farinelli L."/>
            <person name="Marton T."/>
            <person name="Kruger M."/>
            <person name="Pelin A."/>
            <person name="Brachmann A."/>
            <person name="Corradi N."/>
        </authorList>
    </citation>
    <scope>NUCLEOTIDE SEQUENCE [LARGE SCALE GENOMIC DNA]</scope>
    <source>
        <strain evidence="2 3">A4</strain>
    </source>
</reference>
<evidence type="ECO:0000256" key="1">
    <source>
        <dbReference type="SAM" id="SignalP"/>
    </source>
</evidence>
<protein>
    <submittedName>
        <fullName evidence="2">Uncharacterized protein</fullName>
    </submittedName>
</protein>
<dbReference type="VEuPathDB" id="FungiDB:RhiirA1_442289"/>
<accession>A0A2I1HI11</accession>
<dbReference type="EMBL" id="LLXI01003049">
    <property type="protein sequence ID" value="PKY58512.1"/>
    <property type="molecule type" value="Genomic_DNA"/>
</dbReference>
<comment type="caution">
    <text evidence="2">The sequence shown here is derived from an EMBL/GenBank/DDBJ whole genome shotgun (WGS) entry which is preliminary data.</text>
</comment>
<evidence type="ECO:0000313" key="3">
    <source>
        <dbReference type="Proteomes" id="UP000234323"/>
    </source>
</evidence>
<gene>
    <name evidence="2" type="ORF">RhiirA4_480488</name>
</gene>
<keyword evidence="3" id="KW-1185">Reference proteome</keyword>
<dbReference type="Proteomes" id="UP000234323">
    <property type="component" value="Unassembled WGS sequence"/>
</dbReference>
<proteinExistence type="predicted"/>
<evidence type="ECO:0000313" key="2">
    <source>
        <dbReference type="EMBL" id="PKY58512.1"/>
    </source>
</evidence>
<dbReference type="AlphaFoldDB" id="A0A2I1HI11"/>
<sequence>MLNSLNLFHTIWLHVSIFHSVIPHLIITGNSIKATFDKDALAEIHASLNNIDKLRSLVAKCYKNMHSVQCKKFDIHNYVRYIEQIEDGQMLIICMLDFQAKELQTLKCFQIDLTFKDSRSLSGMPVKFYYIDGSDWECILADLDSILLANLIAKKFDHEVYQLASSIPSI</sequence>
<feature type="chain" id="PRO_5014145973" evidence="1">
    <location>
        <begin position="24"/>
        <end position="170"/>
    </location>
</feature>
<organism evidence="2 3">
    <name type="scientific">Rhizophagus irregularis</name>
    <dbReference type="NCBI Taxonomy" id="588596"/>
    <lineage>
        <taxon>Eukaryota</taxon>
        <taxon>Fungi</taxon>
        <taxon>Fungi incertae sedis</taxon>
        <taxon>Mucoromycota</taxon>
        <taxon>Glomeromycotina</taxon>
        <taxon>Glomeromycetes</taxon>
        <taxon>Glomerales</taxon>
        <taxon>Glomeraceae</taxon>
        <taxon>Rhizophagus</taxon>
    </lineage>
</organism>